<evidence type="ECO:0000256" key="1">
    <source>
        <dbReference type="ARBA" id="ARBA00004651"/>
    </source>
</evidence>
<name>A0ABU4YGG0_9HYPH</name>
<evidence type="ECO:0000256" key="6">
    <source>
        <dbReference type="SAM" id="Phobius"/>
    </source>
</evidence>
<dbReference type="InterPro" id="IPR005171">
    <property type="entry name" value="Cyt_c_oxidase_su4_prok"/>
</dbReference>
<proteinExistence type="predicted"/>
<dbReference type="NCBIfam" id="TIGR02229">
    <property type="entry name" value="caa3_sub_IV"/>
    <property type="match status" value="1"/>
</dbReference>
<reference evidence="7 8" key="1">
    <citation type="submission" date="2023-08" db="EMBL/GenBank/DDBJ databases">
        <title>Implementing the SeqCode for naming new Mesorhizobium species isolated from Vachellia karroo root nodules.</title>
        <authorList>
            <person name="Van Lill M."/>
        </authorList>
    </citation>
    <scope>NUCLEOTIDE SEQUENCE [LARGE SCALE GENOMIC DNA]</scope>
    <source>
        <strain evidence="7 8">VK2B</strain>
    </source>
</reference>
<evidence type="ECO:0000256" key="5">
    <source>
        <dbReference type="ARBA" id="ARBA00023136"/>
    </source>
</evidence>
<dbReference type="EMBL" id="JAVIIV010000006">
    <property type="protein sequence ID" value="MDX8486019.1"/>
    <property type="molecule type" value="Genomic_DNA"/>
</dbReference>
<evidence type="ECO:0000313" key="7">
    <source>
        <dbReference type="EMBL" id="MDX8486019.1"/>
    </source>
</evidence>
<sequence length="82" mass="8631">MSELRKLTFGYLGLLALLALTVGSSLIDLGPFNVALNLAIAAAKAVLIAMLFMHLIGTLPRLAVVAAGLWLIILFGLTLIGR</sequence>
<dbReference type="RefSeq" id="WP_320293645.1">
    <property type="nucleotide sequence ID" value="NZ_JAVIIU010000001.1"/>
</dbReference>
<keyword evidence="8" id="KW-1185">Reference proteome</keyword>
<dbReference type="Proteomes" id="UP001280156">
    <property type="component" value="Unassembled WGS sequence"/>
</dbReference>
<feature type="transmembrane region" description="Helical" evidence="6">
    <location>
        <begin position="33"/>
        <end position="55"/>
    </location>
</feature>
<keyword evidence="2" id="KW-1003">Cell membrane</keyword>
<accession>A0ABU4YGG0</accession>
<feature type="transmembrane region" description="Helical" evidence="6">
    <location>
        <begin position="62"/>
        <end position="81"/>
    </location>
</feature>
<keyword evidence="3 6" id="KW-0812">Transmembrane</keyword>
<keyword evidence="4 6" id="KW-1133">Transmembrane helix</keyword>
<gene>
    <name evidence="7" type="ORF">RFM52_12500</name>
</gene>
<keyword evidence="5 6" id="KW-0472">Membrane</keyword>
<dbReference type="Pfam" id="PF03626">
    <property type="entry name" value="COX4_pro"/>
    <property type="match status" value="1"/>
</dbReference>
<dbReference type="InterPro" id="IPR011743">
    <property type="entry name" value="Caa3_sub_IV"/>
</dbReference>
<evidence type="ECO:0000313" key="8">
    <source>
        <dbReference type="Proteomes" id="UP001280156"/>
    </source>
</evidence>
<comment type="subcellular location">
    <subcellularLocation>
        <location evidence="1">Cell membrane</location>
        <topology evidence="1">Multi-pass membrane protein</topology>
    </subcellularLocation>
</comment>
<comment type="caution">
    <text evidence="7">The sequence shown here is derived from an EMBL/GenBank/DDBJ whole genome shotgun (WGS) entry which is preliminary data.</text>
</comment>
<organism evidence="7 8">
    <name type="scientific">Mesorhizobium humile</name>
    <dbReference type="NCBI Taxonomy" id="3072313"/>
    <lineage>
        <taxon>Bacteria</taxon>
        <taxon>Pseudomonadati</taxon>
        <taxon>Pseudomonadota</taxon>
        <taxon>Alphaproteobacteria</taxon>
        <taxon>Hyphomicrobiales</taxon>
        <taxon>Phyllobacteriaceae</taxon>
        <taxon>Mesorhizobium</taxon>
    </lineage>
</organism>
<protein>
    <submittedName>
        <fullName evidence="7">Cytochrome C oxidase subunit IV family protein</fullName>
    </submittedName>
</protein>
<evidence type="ECO:0000256" key="2">
    <source>
        <dbReference type="ARBA" id="ARBA00022475"/>
    </source>
</evidence>
<evidence type="ECO:0000256" key="4">
    <source>
        <dbReference type="ARBA" id="ARBA00022989"/>
    </source>
</evidence>
<evidence type="ECO:0000256" key="3">
    <source>
        <dbReference type="ARBA" id="ARBA00022692"/>
    </source>
</evidence>